<feature type="region of interest" description="Disordered" evidence="1">
    <location>
        <begin position="1046"/>
        <end position="1096"/>
    </location>
</feature>
<dbReference type="PANTHER" id="PTHR33099">
    <property type="entry name" value="FE2OG DIOXYGENASE DOMAIN-CONTAINING PROTEIN"/>
    <property type="match status" value="1"/>
</dbReference>
<feature type="non-terminal residue" evidence="2">
    <location>
        <position position="1"/>
    </location>
</feature>
<keyword evidence="3" id="KW-1185">Reference proteome</keyword>
<accession>A0A5C2S0W5</accession>
<dbReference type="Proteomes" id="UP000313359">
    <property type="component" value="Unassembled WGS sequence"/>
</dbReference>
<dbReference type="EMBL" id="ML122283">
    <property type="protein sequence ID" value="RPD57083.1"/>
    <property type="molecule type" value="Genomic_DNA"/>
</dbReference>
<gene>
    <name evidence="2" type="ORF">L227DRAFT_507240</name>
</gene>
<dbReference type="PANTHER" id="PTHR33099:SF7">
    <property type="entry name" value="MYND-TYPE DOMAIN-CONTAINING PROTEIN"/>
    <property type="match status" value="1"/>
</dbReference>
<name>A0A5C2S0W5_9APHY</name>
<sequence>LILFQRTLAQVLEDGSNVTGAFSCMQTHVLAPNPGLQVDDIGTLGLPLSVREAAAFKACAEYAATANRDASANEKHCWEVEARKVHFGNNEWTTFIDATFRQVCDNFAICSKINKSRYEFRRLALYETGYRQRGDEGVFATVVVILPSKFSGGSVCVAHDNREETYDCSPGSLTNTTVLAWFDECTLEAQPLTGGFQLALHFDLIHTTETPQPSLSGQDCIVSRLRDIFSTWNSERGSSDTPKKIVCLLQDKHPGESLAHASLSGTDARSVLLLSNVGKLHGFRVGLATLICTERGLGELERGYYGDDDWIEGANDVSMVEVDDRDVAITRLVSLDGRLICASLEHDLKREAIPAHMLKLITAERPDKQIKVGCWSMSSTHSPLITSDAVFRRTVAVVWPQWAEFELVHGPYGFLDACKRLRACNNTQPTAEDSELVEGILARTDESTNEAVMESVCRVALLWDDFPLWLRTVKACDAEQSISAVGEENIYRAVSVFGFQQVRECLQRMLQRDPSDVDALQFLEDFKEWASEQDAPEQSATMNHWIAAQRTKRIASLRGPIERDYEALVKLIIEHGDADELESQVVPYLISSANKLVLAQCVNLLAGEGFTLKHLVDARARITGVLLATVHPNINFRPMLTSEEAADNEDLLELLQLYMKGCMAMDRHDLLSLAWPRLRDVSGLSRFEISSHVGHTLFPLISHVAEVAPAAYRPEVSALCETAVSYWLMTFADPGVPELTEKLVLSMLWAVSASKKTSLLGACIVPRFEEKADEVQLRILLDGLHTKRSTLGPNCDTLLLTLVKRWVVITEQPLSSPEAIGYVMSFDLPEACSFLFHTLLNPSVLDKAYVKNQLATLLRSICSSLAARKLSVSSSHFAPTLRAIMRQWAEKVMSPPPTHEAFRPLTVLAGWRCACKHCTPVRDFLMHSSEETWTGRIGRQNVNHVVAQLGNHAQSAAVWQGLPSRKNGEALGLEKDRSIVVASQWRHGQSTGLELLRAISRDEGELQAILGEDYHFIVASLEEPKHSAYAAPARAQSAQVARTVEARGLTSGGRKSQGTASNNGEQQKVRRGDTIAGPPAKRRKTAYNENDVIDLT</sequence>
<protein>
    <submittedName>
        <fullName evidence="2">Uncharacterized protein</fullName>
    </submittedName>
</protein>
<proteinExistence type="predicted"/>
<evidence type="ECO:0000256" key="1">
    <source>
        <dbReference type="SAM" id="MobiDB-lite"/>
    </source>
</evidence>
<reference evidence="2" key="1">
    <citation type="journal article" date="2018" name="Genome Biol. Evol.">
        <title>Genomics and development of Lentinus tigrinus, a white-rot wood-decaying mushroom with dimorphic fruiting bodies.</title>
        <authorList>
            <person name="Wu B."/>
            <person name="Xu Z."/>
            <person name="Knudson A."/>
            <person name="Carlson A."/>
            <person name="Chen N."/>
            <person name="Kovaka S."/>
            <person name="LaButti K."/>
            <person name="Lipzen A."/>
            <person name="Pennachio C."/>
            <person name="Riley R."/>
            <person name="Schakwitz W."/>
            <person name="Umezawa K."/>
            <person name="Ohm R.A."/>
            <person name="Grigoriev I.V."/>
            <person name="Nagy L.G."/>
            <person name="Gibbons J."/>
            <person name="Hibbett D."/>
        </authorList>
    </citation>
    <scope>NUCLEOTIDE SEQUENCE [LARGE SCALE GENOMIC DNA]</scope>
    <source>
        <strain evidence="2">ALCF2SS1-6</strain>
    </source>
</reference>
<dbReference type="AlphaFoldDB" id="A0A5C2S0W5"/>
<evidence type="ECO:0000313" key="2">
    <source>
        <dbReference type="EMBL" id="RPD57083.1"/>
    </source>
</evidence>
<organism evidence="2 3">
    <name type="scientific">Lentinus tigrinus ALCF2SS1-6</name>
    <dbReference type="NCBI Taxonomy" id="1328759"/>
    <lineage>
        <taxon>Eukaryota</taxon>
        <taxon>Fungi</taxon>
        <taxon>Dikarya</taxon>
        <taxon>Basidiomycota</taxon>
        <taxon>Agaricomycotina</taxon>
        <taxon>Agaricomycetes</taxon>
        <taxon>Polyporales</taxon>
        <taxon>Polyporaceae</taxon>
        <taxon>Lentinus</taxon>
    </lineage>
</organism>
<dbReference type="OrthoDB" id="3269573at2759"/>
<feature type="compositionally biased region" description="Polar residues" evidence="1">
    <location>
        <begin position="1053"/>
        <end position="1066"/>
    </location>
</feature>
<evidence type="ECO:0000313" key="3">
    <source>
        <dbReference type="Proteomes" id="UP000313359"/>
    </source>
</evidence>